<keyword evidence="1" id="KW-0472">Membrane</keyword>
<evidence type="ECO:0000313" key="3">
    <source>
        <dbReference type="Proteomes" id="UP000076794"/>
    </source>
</evidence>
<dbReference type="Proteomes" id="UP000076794">
    <property type="component" value="Chromosome"/>
</dbReference>
<feature type="transmembrane region" description="Helical" evidence="1">
    <location>
        <begin position="26"/>
        <end position="53"/>
    </location>
</feature>
<dbReference type="OrthoDB" id="4862385at2"/>
<keyword evidence="1" id="KW-0812">Transmembrane</keyword>
<dbReference type="EMBL" id="CP014209">
    <property type="protein sequence ID" value="ANC32446.1"/>
    <property type="molecule type" value="Genomic_DNA"/>
</dbReference>
<feature type="transmembrane region" description="Helical" evidence="1">
    <location>
        <begin position="73"/>
        <end position="94"/>
    </location>
</feature>
<feature type="transmembrane region" description="Helical" evidence="1">
    <location>
        <begin position="151"/>
        <end position="175"/>
    </location>
</feature>
<accession>A0A168FT24</accession>
<reference evidence="2 3" key="1">
    <citation type="submission" date="2016-01" db="EMBL/GenBank/DDBJ databases">
        <title>Complete genome sequence of a soil Actinobacterium, Isoptericola dokdonensis DS-3.</title>
        <authorList>
            <person name="Kwon S.-K."/>
            <person name="Kim J.F."/>
        </authorList>
    </citation>
    <scope>NUCLEOTIDE SEQUENCE [LARGE SCALE GENOMIC DNA]</scope>
    <source>
        <strain evidence="2 3">DS-3</strain>
    </source>
</reference>
<proteinExistence type="predicted"/>
<sequence length="251" mass="26537">MTISLDERAAFEAEMRRRGFRRVVDCVTGGGVIFGAGFWAVFTLLAVIVPVIVDHYGNEMGGGVLIGAEYSARWFAFTLGIILVSMIMTNHVAAGGTRRSLFTGSVVAAVLTGAVYGVLNVAAFLVERAVFTGFGWTWHAPGDVLPDGIGWWAGVALSELLVVTVYVMVGIAVAVGYQNHGVWTGTLLIVPALVLLAAVEVAAGTGTADDLLGHLRTGSGPLWYAFGLVVVAAAAGWMHVHLSRLRLRPTR</sequence>
<feature type="transmembrane region" description="Helical" evidence="1">
    <location>
        <begin position="222"/>
        <end position="242"/>
    </location>
</feature>
<organism evidence="2 3">
    <name type="scientific">Isoptericola dokdonensis DS-3</name>
    <dbReference type="NCBI Taxonomy" id="1300344"/>
    <lineage>
        <taxon>Bacteria</taxon>
        <taxon>Bacillati</taxon>
        <taxon>Actinomycetota</taxon>
        <taxon>Actinomycetes</taxon>
        <taxon>Micrococcales</taxon>
        <taxon>Promicromonosporaceae</taxon>
        <taxon>Isoptericola</taxon>
    </lineage>
</organism>
<evidence type="ECO:0000256" key="1">
    <source>
        <dbReference type="SAM" id="Phobius"/>
    </source>
</evidence>
<evidence type="ECO:0000313" key="2">
    <source>
        <dbReference type="EMBL" id="ANC32446.1"/>
    </source>
</evidence>
<dbReference type="AlphaFoldDB" id="A0A168FT24"/>
<feature type="transmembrane region" description="Helical" evidence="1">
    <location>
        <begin position="106"/>
        <end position="131"/>
    </location>
</feature>
<dbReference type="RefSeq" id="WP_068203631.1">
    <property type="nucleotide sequence ID" value="NZ_CP014209.1"/>
</dbReference>
<protein>
    <submittedName>
        <fullName evidence="2">Uncharacterized protein</fullName>
    </submittedName>
</protein>
<dbReference type="KEGG" id="ido:I598_2929"/>
<dbReference type="PATRIC" id="fig|1300344.3.peg.2947"/>
<gene>
    <name evidence="2" type="ORF">I598_2929</name>
</gene>
<name>A0A168FT24_9MICO</name>
<keyword evidence="1" id="KW-1133">Transmembrane helix</keyword>
<feature type="transmembrane region" description="Helical" evidence="1">
    <location>
        <begin position="182"/>
        <end position="202"/>
    </location>
</feature>
<keyword evidence="3" id="KW-1185">Reference proteome</keyword>
<dbReference type="STRING" id="1300344.I598_2929"/>